<protein>
    <submittedName>
        <fullName evidence="3">UDP-N-acetylglucosamine 2-epimerase</fullName>
        <ecNumber evidence="3">5.1.3.14</ecNumber>
    </submittedName>
</protein>
<keyword evidence="1 3" id="KW-0413">Isomerase</keyword>
<dbReference type="NCBIfam" id="TIGR00236">
    <property type="entry name" value="wecB"/>
    <property type="match status" value="1"/>
</dbReference>
<dbReference type="SUPFAM" id="SSF53756">
    <property type="entry name" value="UDP-Glycosyltransferase/glycogen phosphorylase"/>
    <property type="match status" value="1"/>
</dbReference>
<evidence type="ECO:0000313" key="4">
    <source>
        <dbReference type="Proteomes" id="UP000254282"/>
    </source>
</evidence>
<feature type="domain" description="UDP-N-acetylglucosamine 2-epimerase" evidence="2">
    <location>
        <begin position="37"/>
        <end position="368"/>
    </location>
</feature>
<gene>
    <name evidence="3" type="primary">mnaA_2</name>
    <name evidence="3" type="ORF">NCTC13532_04037</name>
</gene>
<comment type="similarity">
    <text evidence="1">Belongs to the UDP-N-acetylglucosamine 2-epimerase family.</text>
</comment>
<sequence length="383" mass="43657">MIPKNGNRNKMKKLKVVTILGTRPEIIRLTECIKKCDQYFDHVLIHTGQNYDYELNEIFFEDLELRKPNYFLNVAGEHLGETIGNVISKSYEILAKEKPQALLVLGDTNSVLSTIAAKRLKIPIFHMEAGNRCFDQNVPEEINRKISDHISDINLTYTENSRRYLLSEGFRKDHVFVTGSPLKEVLDKYQNKIQQSDVVERLSLTENNFIVVSAHREENIDLDNHFEILVDSINAVAEKYQMPIIFSTHPRTKNRIEKNNINFHPLIQNVAPLGFFDYVKLQSKSFVVLSDSGTISEESAMMGFPAVSIRTSTERPEAIDAGTIVLGGISKDQMLNAIEISKGLFDSDIKLPFEYEVTNTSDRVIKAIQSYSAIVDKVIWNKK</sequence>
<dbReference type="EC" id="5.1.3.14" evidence="3"/>
<dbReference type="PANTHER" id="PTHR43174">
    <property type="entry name" value="UDP-N-ACETYLGLUCOSAMINE 2-EPIMERASE"/>
    <property type="match status" value="1"/>
</dbReference>
<dbReference type="AlphaFoldDB" id="A0A381FPD3"/>
<dbReference type="Gene3D" id="3.40.50.2000">
    <property type="entry name" value="Glycogen Phosphorylase B"/>
    <property type="match status" value="2"/>
</dbReference>
<dbReference type="PANTHER" id="PTHR43174:SF1">
    <property type="entry name" value="UDP-N-ACETYLGLUCOSAMINE 2-EPIMERASE"/>
    <property type="match status" value="1"/>
</dbReference>
<dbReference type="GO" id="GO:0008761">
    <property type="term" value="F:UDP-N-acetylglucosamine 2-epimerase activity"/>
    <property type="evidence" value="ECO:0007669"/>
    <property type="project" value="UniProtKB-EC"/>
</dbReference>
<reference evidence="3 4" key="1">
    <citation type="submission" date="2018-06" db="EMBL/GenBank/DDBJ databases">
        <authorList>
            <consortium name="Pathogen Informatics"/>
            <person name="Doyle S."/>
        </authorList>
    </citation>
    <scope>NUCLEOTIDE SEQUENCE [LARGE SCALE GENOMIC DNA]</scope>
    <source>
        <strain evidence="3 4">NCTC13532</strain>
    </source>
</reference>
<name>A0A381FPD3_9FLAO</name>
<dbReference type="CDD" id="cd03786">
    <property type="entry name" value="GTB_UDP-GlcNAc_2-Epimerase"/>
    <property type="match status" value="1"/>
</dbReference>
<proteinExistence type="inferred from homology"/>
<dbReference type="InterPro" id="IPR003331">
    <property type="entry name" value="UDP_GlcNAc_Epimerase_2_dom"/>
</dbReference>
<accession>A0A381FPD3</accession>
<dbReference type="Pfam" id="PF02350">
    <property type="entry name" value="Epimerase_2"/>
    <property type="match status" value="1"/>
</dbReference>
<evidence type="ECO:0000259" key="2">
    <source>
        <dbReference type="Pfam" id="PF02350"/>
    </source>
</evidence>
<evidence type="ECO:0000313" key="3">
    <source>
        <dbReference type="EMBL" id="SUX48420.1"/>
    </source>
</evidence>
<dbReference type="Proteomes" id="UP000254282">
    <property type="component" value="Unassembled WGS sequence"/>
</dbReference>
<dbReference type="InterPro" id="IPR029767">
    <property type="entry name" value="WecB-like"/>
</dbReference>
<evidence type="ECO:0000256" key="1">
    <source>
        <dbReference type="RuleBase" id="RU003513"/>
    </source>
</evidence>
<dbReference type="EMBL" id="UFVR01000004">
    <property type="protein sequence ID" value="SUX48420.1"/>
    <property type="molecule type" value="Genomic_DNA"/>
</dbReference>
<organism evidence="3 4">
    <name type="scientific">Chryseobacterium indoltheticum</name>
    <dbReference type="NCBI Taxonomy" id="254"/>
    <lineage>
        <taxon>Bacteria</taxon>
        <taxon>Pseudomonadati</taxon>
        <taxon>Bacteroidota</taxon>
        <taxon>Flavobacteriia</taxon>
        <taxon>Flavobacteriales</taxon>
        <taxon>Weeksellaceae</taxon>
        <taxon>Chryseobacterium group</taxon>
        <taxon>Chryseobacterium</taxon>
    </lineage>
</organism>